<comment type="caution">
    <text evidence="7">The sequence shown here is derived from an EMBL/GenBank/DDBJ whole genome shotgun (WGS) entry which is preliminary data.</text>
</comment>
<dbReference type="AlphaFoldDB" id="A0A2U1KZ57"/>
<evidence type="ECO:0000256" key="1">
    <source>
        <dbReference type="ARBA" id="ARBA00004370"/>
    </source>
</evidence>
<dbReference type="PANTHER" id="PTHR46151">
    <property type="entry name" value="NEP1-INTERACTING PROTEIN-LIKE 2"/>
    <property type="match status" value="1"/>
</dbReference>
<gene>
    <name evidence="7" type="ORF">CTI12_AA542260</name>
</gene>
<evidence type="ECO:0000313" key="7">
    <source>
        <dbReference type="EMBL" id="PWA42056.1"/>
    </source>
</evidence>
<reference evidence="7 8" key="1">
    <citation type="journal article" date="2018" name="Mol. Plant">
        <title>The genome of Artemisia annua provides insight into the evolution of Asteraceae family and artemisinin biosynthesis.</title>
        <authorList>
            <person name="Shen Q."/>
            <person name="Zhang L."/>
            <person name="Liao Z."/>
            <person name="Wang S."/>
            <person name="Yan T."/>
            <person name="Shi P."/>
            <person name="Liu M."/>
            <person name="Fu X."/>
            <person name="Pan Q."/>
            <person name="Wang Y."/>
            <person name="Lv Z."/>
            <person name="Lu X."/>
            <person name="Zhang F."/>
            <person name="Jiang W."/>
            <person name="Ma Y."/>
            <person name="Chen M."/>
            <person name="Hao X."/>
            <person name="Li L."/>
            <person name="Tang Y."/>
            <person name="Lv G."/>
            <person name="Zhou Y."/>
            <person name="Sun X."/>
            <person name="Brodelius P.E."/>
            <person name="Rose J.K.C."/>
            <person name="Tang K."/>
        </authorList>
    </citation>
    <scope>NUCLEOTIDE SEQUENCE [LARGE SCALE GENOMIC DNA]</scope>
    <source>
        <strain evidence="8">cv. Huhao1</strain>
        <tissue evidence="7">Leaf</tissue>
    </source>
</reference>
<dbReference type="EMBL" id="PKPP01012652">
    <property type="protein sequence ID" value="PWA42056.1"/>
    <property type="molecule type" value="Genomic_DNA"/>
</dbReference>
<name>A0A2U1KZ57_ARTAN</name>
<dbReference type="STRING" id="35608.A0A2U1KZ57"/>
<evidence type="ECO:0000256" key="6">
    <source>
        <dbReference type="SAM" id="Phobius"/>
    </source>
</evidence>
<keyword evidence="6" id="KW-0812">Transmembrane</keyword>
<keyword evidence="8" id="KW-1185">Reference proteome</keyword>
<dbReference type="GO" id="GO:0016020">
    <property type="term" value="C:membrane"/>
    <property type="evidence" value="ECO:0007669"/>
    <property type="project" value="UniProtKB-SubCell"/>
</dbReference>
<dbReference type="OrthoDB" id="21204at2759"/>
<evidence type="ECO:0000256" key="2">
    <source>
        <dbReference type="ARBA" id="ARBA00022723"/>
    </source>
</evidence>
<keyword evidence="2" id="KW-0479">Metal-binding</keyword>
<dbReference type="PANTHER" id="PTHR46151:SF28">
    <property type="entry name" value="ZINC FINGER, RING_FYVE_PHD-TYPE-RELATED"/>
    <property type="match status" value="1"/>
</dbReference>
<accession>A0A2U1KZ57</accession>
<evidence type="ECO:0000256" key="5">
    <source>
        <dbReference type="ARBA" id="ARBA00023136"/>
    </source>
</evidence>
<evidence type="ECO:0000256" key="4">
    <source>
        <dbReference type="ARBA" id="ARBA00022833"/>
    </source>
</evidence>
<proteinExistence type="predicted"/>
<dbReference type="GO" id="GO:0008270">
    <property type="term" value="F:zinc ion binding"/>
    <property type="evidence" value="ECO:0007669"/>
    <property type="project" value="UniProtKB-KW"/>
</dbReference>
<evidence type="ECO:0000256" key="3">
    <source>
        <dbReference type="ARBA" id="ARBA00022771"/>
    </source>
</evidence>
<keyword evidence="5 6" id="KW-0472">Membrane</keyword>
<protein>
    <submittedName>
        <fullName evidence="7">Zinc finger, RING/FYVE/PHD-type</fullName>
    </submittedName>
</protein>
<dbReference type="Proteomes" id="UP000245207">
    <property type="component" value="Unassembled WGS sequence"/>
</dbReference>
<organism evidence="7 8">
    <name type="scientific">Artemisia annua</name>
    <name type="common">Sweet wormwood</name>
    <dbReference type="NCBI Taxonomy" id="35608"/>
    <lineage>
        <taxon>Eukaryota</taxon>
        <taxon>Viridiplantae</taxon>
        <taxon>Streptophyta</taxon>
        <taxon>Embryophyta</taxon>
        <taxon>Tracheophyta</taxon>
        <taxon>Spermatophyta</taxon>
        <taxon>Magnoliopsida</taxon>
        <taxon>eudicotyledons</taxon>
        <taxon>Gunneridae</taxon>
        <taxon>Pentapetalae</taxon>
        <taxon>asterids</taxon>
        <taxon>campanulids</taxon>
        <taxon>Asterales</taxon>
        <taxon>Asteraceae</taxon>
        <taxon>Asteroideae</taxon>
        <taxon>Anthemideae</taxon>
        <taxon>Artemisiinae</taxon>
        <taxon>Artemisia</taxon>
    </lineage>
</organism>
<sequence>MAEGGRDGGRDGSCRGGGFVRELQASGEGGGGKGEVDQGFNRGCEIIMNKCLASINLRTYSSSYLKNNGYFDKMRELCTSILSQLFIEALLMIFIFHFGVVGGTIGAVGGALIGFKNKMNFLQDVIEGAISGAILSHKITRLTFDQFLQCDHVDEHDYFLHLISIVAGDLEPKLLRDQDHVFLITKVASCEKLIKLPKIEISDHDLYDASGNATCCSICLQVREVAR</sequence>
<keyword evidence="3" id="KW-0863">Zinc-finger</keyword>
<keyword evidence="4" id="KW-0862">Zinc</keyword>
<feature type="transmembrane region" description="Helical" evidence="6">
    <location>
        <begin position="89"/>
        <end position="113"/>
    </location>
</feature>
<evidence type="ECO:0000313" key="8">
    <source>
        <dbReference type="Proteomes" id="UP000245207"/>
    </source>
</evidence>
<keyword evidence="6" id="KW-1133">Transmembrane helix</keyword>
<comment type="subcellular location">
    <subcellularLocation>
        <location evidence="1">Membrane</location>
    </subcellularLocation>
</comment>